<evidence type="ECO:0000313" key="2">
    <source>
        <dbReference type="Proteomes" id="UP001185028"/>
    </source>
</evidence>
<sequence length="372" mass="44335">MIHLNSNIFQVISKDYFKNLFIKIKQNYTFKTSAMKYNFLFNHILFWENNELNEDLLNTILLKPFNEMIKKYPELNNYILTCQLVFYSSSISNLNFKNMSNDEKKTIIISYVSKYNNKWIEPIMNQQSYYKSKKAFSYFISTINIELMKLNDYISSFINYMYIDSDMRHELLINLESSVCPYCNRQYITPYDDNGKLKTTADLDHFYPKSIFTLFSLSLYNFVPACQICNSRFKLAQGYKILYPYDQGFSENAKFNLKINTTSDINSLIGDNSNFELDIELFNNGNYNEEIKNNIKLFHLKELYDIHKDYVRELLYKKYVYANTYKEQLVTLFKELNLDEHEINLFLYGNTLQIEDLGKKPLSKLAYDILND</sequence>
<dbReference type="Proteomes" id="UP001185028">
    <property type="component" value="Unassembled WGS sequence"/>
</dbReference>
<reference evidence="1 2" key="1">
    <citation type="submission" date="2023-07" db="EMBL/GenBank/DDBJ databases">
        <title>Genomic Encyclopedia of Type Strains, Phase IV (KMG-IV): sequencing the most valuable type-strain genomes for metagenomic binning, comparative biology and taxonomic classification.</title>
        <authorList>
            <person name="Goeker M."/>
        </authorList>
    </citation>
    <scope>NUCLEOTIDE SEQUENCE [LARGE SCALE GENOMIC DNA]</scope>
    <source>
        <strain evidence="1 2">DSM 22170</strain>
    </source>
</reference>
<dbReference type="Gene3D" id="1.10.30.50">
    <property type="match status" value="1"/>
</dbReference>
<keyword evidence="2" id="KW-1185">Reference proteome</keyword>
<evidence type="ECO:0000313" key="1">
    <source>
        <dbReference type="EMBL" id="MDR6246743.1"/>
    </source>
</evidence>
<organism evidence="1 2">
    <name type="scientific">Paenibacillus hunanensis</name>
    <dbReference type="NCBI Taxonomy" id="539262"/>
    <lineage>
        <taxon>Bacteria</taxon>
        <taxon>Bacillati</taxon>
        <taxon>Bacillota</taxon>
        <taxon>Bacilli</taxon>
        <taxon>Bacillales</taxon>
        <taxon>Paenibacillaceae</taxon>
        <taxon>Paenibacillus</taxon>
    </lineage>
</organism>
<protein>
    <recommendedName>
        <fullName evidence="3">HNH nuclease domain-containing protein</fullName>
    </recommendedName>
</protein>
<dbReference type="EMBL" id="JAVDQH010000039">
    <property type="protein sequence ID" value="MDR6246743.1"/>
    <property type="molecule type" value="Genomic_DNA"/>
</dbReference>
<comment type="caution">
    <text evidence="1">The sequence shown here is derived from an EMBL/GenBank/DDBJ whole genome shotgun (WGS) entry which is preliminary data.</text>
</comment>
<name>A0ABU1J8E8_9BACL</name>
<evidence type="ECO:0008006" key="3">
    <source>
        <dbReference type="Google" id="ProtNLM"/>
    </source>
</evidence>
<proteinExistence type="predicted"/>
<gene>
    <name evidence="1" type="ORF">JOC58_004688</name>
</gene>
<dbReference type="RefSeq" id="WP_188776783.1">
    <property type="nucleotide sequence ID" value="NZ_BMMB01000007.1"/>
</dbReference>
<accession>A0ABU1J8E8</accession>